<accession>A0A0A1TN90</accession>
<evidence type="ECO:0000313" key="9">
    <source>
        <dbReference type="EMBL" id="CEJ91937.1"/>
    </source>
</evidence>
<evidence type="ECO:0000256" key="3">
    <source>
        <dbReference type="ARBA" id="ARBA00022692"/>
    </source>
</evidence>
<protein>
    <recommendedName>
        <fullName evidence="11">Aquaporin-like protein</fullName>
    </recommendedName>
</protein>
<evidence type="ECO:0000256" key="1">
    <source>
        <dbReference type="ARBA" id="ARBA00004141"/>
    </source>
</evidence>
<keyword evidence="3 6" id="KW-0812">Transmembrane</keyword>
<dbReference type="Pfam" id="PF00230">
    <property type="entry name" value="MIP"/>
    <property type="match status" value="1"/>
</dbReference>
<feature type="transmembrane region" description="Helical" evidence="8">
    <location>
        <begin position="224"/>
        <end position="244"/>
    </location>
</feature>
<dbReference type="InterPro" id="IPR000425">
    <property type="entry name" value="MIP"/>
</dbReference>
<keyword evidence="5 8" id="KW-0472">Membrane</keyword>
<dbReference type="Proteomes" id="UP000039046">
    <property type="component" value="Unassembled WGS sequence"/>
</dbReference>
<feature type="transmembrane region" description="Helical" evidence="8">
    <location>
        <begin position="92"/>
        <end position="110"/>
    </location>
</feature>
<reference evidence="9 10" key="1">
    <citation type="journal article" date="2015" name="Genome Announc.">
        <title>Draft Genome Sequence and Gene Annotation of the Entomopathogenic Fungus Verticillium hemipterigenum.</title>
        <authorList>
            <person name="Horn F."/>
            <person name="Habel A."/>
            <person name="Scharf D.H."/>
            <person name="Dworschak J."/>
            <person name="Brakhage A.A."/>
            <person name="Guthke R."/>
            <person name="Hertweck C."/>
            <person name="Linde J."/>
        </authorList>
    </citation>
    <scope>NUCLEOTIDE SEQUENCE [LARGE SCALE GENOMIC DNA]</scope>
</reference>
<evidence type="ECO:0000256" key="2">
    <source>
        <dbReference type="ARBA" id="ARBA00022448"/>
    </source>
</evidence>
<dbReference type="Gene3D" id="1.20.1080.10">
    <property type="entry name" value="Glycerol uptake facilitator protein"/>
    <property type="match status" value="1"/>
</dbReference>
<dbReference type="HOGENOM" id="CLU_020019_5_0_1"/>
<dbReference type="InterPro" id="IPR023271">
    <property type="entry name" value="Aquaporin-like"/>
</dbReference>
<evidence type="ECO:0000256" key="6">
    <source>
        <dbReference type="RuleBase" id="RU000477"/>
    </source>
</evidence>
<name>A0A0A1TN90_9HYPO</name>
<feature type="region of interest" description="Disordered" evidence="7">
    <location>
        <begin position="1"/>
        <end position="29"/>
    </location>
</feature>
<dbReference type="GO" id="GO:0005886">
    <property type="term" value="C:plasma membrane"/>
    <property type="evidence" value="ECO:0007669"/>
    <property type="project" value="TreeGrafter"/>
</dbReference>
<comment type="subcellular location">
    <subcellularLocation>
        <location evidence="1">Membrane</location>
        <topology evidence="1">Multi-pass membrane protein</topology>
    </subcellularLocation>
</comment>
<evidence type="ECO:0000313" key="10">
    <source>
        <dbReference type="Proteomes" id="UP000039046"/>
    </source>
</evidence>
<feature type="transmembrane region" description="Helical" evidence="8">
    <location>
        <begin position="130"/>
        <end position="159"/>
    </location>
</feature>
<comment type="similarity">
    <text evidence="6">Belongs to the MIP/aquaporin (TC 1.A.8) family.</text>
</comment>
<keyword evidence="2 6" id="KW-0813">Transport</keyword>
<gene>
    <name evidence="9" type="ORF">VHEMI07619</name>
</gene>
<keyword evidence="4 8" id="KW-1133">Transmembrane helix</keyword>
<dbReference type="SUPFAM" id="SSF81338">
    <property type="entry name" value="Aquaporin-like"/>
    <property type="match status" value="1"/>
</dbReference>
<dbReference type="InterPro" id="IPR034294">
    <property type="entry name" value="Aquaporin_transptr"/>
</dbReference>
<dbReference type="PANTHER" id="PTHR19139:SF290">
    <property type="entry name" value="AQUAPORIN"/>
    <property type="match status" value="1"/>
</dbReference>
<dbReference type="GO" id="GO:0015250">
    <property type="term" value="F:water channel activity"/>
    <property type="evidence" value="ECO:0007669"/>
    <property type="project" value="TreeGrafter"/>
</dbReference>
<dbReference type="OrthoDB" id="3222at2759"/>
<keyword evidence="10" id="KW-1185">Reference proteome</keyword>
<sequence length="331" mass="35568">MAKPGGSRPTYDTNLENPPHADDLQRDDTQRSADANIVPFVGRLGGNGVDIVSRNASNETLLKDVPDAAPLMSLQDQFSLRPFWTIGLWKSALMEGVGTLMIVWVTIYANSSPAVIPEQPTARWGPFDNAAFIGPLVGGILNFFYLSLSIFCFGGVSGAHLNPTITIATFIARLCSLPRAVLYVLFQTAGGALGGLLARSALGTRDFKTGGCWLYPDLVPIQDAFTVEFMTCLLLLFFAFGTGLDPRQKEIVGPTLGPFLVGMSAASLTFGTGFVRYGYGGASLNPARCLGSFVGGRFSSYHWMHWVADIAACTIHGVLYHIVPPWKGPPT</sequence>
<feature type="transmembrane region" description="Helical" evidence="8">
    <location>
        <begin position="180"/>
        <end position="198"/>
    </location>
</feature>
<dbReference type="EMBL" id="CDHN01000004">
    <property type="protein sequence ID" value="CEJ91937.1"/>
    <property type="molecule type" value="Genomic_DNA"/>
</dbReference>
<proteinExistence type="inferred from homology"/>
<feature type="transmembrane region" description="Helical" evidence="8">
    <location>
        <begin position="303"/>
        <end position="323"/>
    </location>
</feature>
<evidence type="ECO:0000256" key="8">
    <source>
        <dbReference type="SAM" id="Phobius"/>
    </source>
</evidence>
<feature type="transmembrane region" description="Helical" evidence="8">
    <location>
        <begin position="256"/>
        <end position="275"/>
    </location>
</feature>
<dbReference type="PROSITE" id="PS00221">
    <property type="entry name" value="MIP"/>
    <property type="match status" value="1"/>
</dbReference>
<dbReference type="PANTHER" id="PTHR19139">
    <property type="entry name" value="AQUAPORIN TRANSPORTER"/>
    <property type="match status" value="1"/>
</dbReference>
<dbReference type="PRINTS" id="PR00783">
    <property type="entry name" value="MINTRINSICP"/>
</dbReference>
<organism evidence="9 10">
    <name type="scientific">[Torrubiella] hemipterigena</name>
    <dbReference type="NCBI Taxonomy" id="1531966"/>
    <lineage>
        <taxon>Eukaryota</taxon>
        <taxon>Fungi</taxon>
        <taxon>Dikarya</taxon>
        <taxon>Ascomycota</taxon>
        <taxon>Pezizomycotina</taxon>
        <taxon>Sordariomycetes</taxon>
        <taxon>Hypocreomycetidae</taxon>
        <taxon>Hypocreales</taxon>
        <taxon>Clavicipitaceae</taxon>
        <taxon>Clavicipitaceae incertae sedis</taxon>
        <taxon>'Torrubiella' clade</taxon>
    </lineage>
</organism>
<evidence type="ECO:0000256" key="5">
    <source>
        <dbReference type="ARBA" id="ARBA00023136"/>
    </source>
</evidence>
<dbReference type="InterPro" id="IPR022357">
    <property type="entry name" value="MIP_CS"/>
</dbReference>
<feature type="compositionally biased region" description="Basic and acidic residues" evidence="7">
    <location>
        <begin position="19"/>
        <end position="29"/>
    </location>
</feature>
<dbReference type="AlphaFoldDB" id="A0A0A1TN90"/>
<evidence type="ECO:0000256" key="7">
    <source>
        <dbReference type="SAM" id="MobiDB-lite"/>
    </source>
</evidence>
<evidence type="ECO:0008006" key="11">
    <source>
        <dbReference type="Google" id="ProtNLM"/>
    </source>
</evidence>
<evidence type="ECO:0000256" key="4">
    <source>
        <dbReference type="ARBA" id="ARBA00022989"/>
    </source>
</evidence>
<dbReference type="STRING" id="1531966.A0A0A1TN90"/>